<sequence length="27" mass="3440">MERSPQWKHLLRSVKKEEKLKYKKKIK</sequence>
<dbReference type="AlphaFoldDB" id="A0A382IZU7"/>
<accession>A0A382IZU7</accession>
<feature type="non-terminal residue" evidence="1">
    <location>
        <position position="27"/>
    </location>
</feature>
<proteinExistence type="predicted"/>
<organism evidence="1">
    <name type="scientific">marine metagenome</name>
    <dbReference type="NCBI Taxonomy" id="408172"/>
    <lineage>
        <taxon>unclassified sequences</taxon>
        <taxon>metagenomes</taxon>
        <taxon>ecological metagenomes</taxon>
    </lineage>
</organism>
<dbReference type="EMBL" id="UINC01070715">
    <property type="protein sequence ID" value="SVC05078.1"/>
    <property type="molecule type" value="Genomic_DNA"/>
</dbReference>
<reference evidence="1" key="1">
    <citation type="submission" date="2018-05" db="EMBL/GenBank/DDBJ databases">
        <authorList>
            <person name="Lanie J.A."/>
            <person name="Ng W.-L."/>
            <person name="Kazmierczak K.M."/>
            <person name="Andrzejewski T.M."/>
            <person name="Davidsen T.M."/>
            <person name="Wayne K.J."/>
            <person name="Tettelin H."/>
            <person name="Glass J.I."/>
            <person name="Rusch D."/>
            <person name="Podicherti R."/>
            <person name="Tsui H.-C.T."/>
            <person name="Winkler M.E."/>
        </authorList>
    </citation>
    <scope>NUCLEOTIDE SEQUENCE</scope>
</reference>
<protein>
    <submittedName>
        <fullName evidence="1">Uncharacterized protein</fullName>
    </submittedName>
</protein>
<evidence type="ECO:0000313" key="1">
    <source>
        <dbReference type="EMBL" id="SVC05078.1"/>
    </source>
</evidence>
<gene>
    <name evidence="1" type="ORF">METZ01_LOCUS257932</name>
</gene>
<name>A0A382IZU7_9ZZZZ</name>